<dbReference type="KEGG" id="cagg:HYG79_15725"/>
<dbReference type="Proteomes" id="UP000509302">
    <property type="component" value="Chromosome"/>
</dbReference>
<evidence type="ECO:0000256" key="1">
    <source>
        <dbReference type="SAM" id="Phobius"/>
    </source>
</evidence>
<dbReference type="RefSeq" id="WP_179243017.1">
    <property type="nucleotide sequence ID" value="NZ_CP058595.1"/>
</dbReference>
<reference evidence="2 3" key="1">
    <citation type="journal article" date="2006" name="Int. J. Syst. Evol. Microbiol.">
        <title>Costertonia aggregata gen. nov., sp. nov., a mesophilic marine bacterium of the family Flavobacteriaceae, isolated from a mature biofilm.</title>
        <authorList>
            <person name="Kwon K.K."/>
            <person name="Lee Y.K."/>
            <person name="Lee H.K."/>
        </authorList>
    </citation>
    <scope>NUCLEOTIDE SEQUENCE [LARGE SCALE GENOMIC DNA]</scope>
    <source>
        <strain evidence="2 3">KCCM 42265</strain>
    </source>
</reference>
<sequence length="136" mass="16237">MHIEFLRLLFDFGLVILIWTVQLIIYPSFPYYGRLDLIEWHKIYVQRISYVVVPLMFGQLVVSAIQVYESQTFYTIASLILVILVWALTFSQFVPLHHKISNTTFTEKDVRQLIVRNWGRTILWNLIFIWGLINLF</sequence>
<feature type="transmembrane region" description="Helical" evidence="1">
    <location>
        <begin position="6"/>
        <end position="27"/>
    </location>
</feature>
<feature type="transmembrane region" description="Helical" evidence="1">
    <location>
        <begin position="117"/>
        <end position="133"/>
    </location>
</feature>
<proteinExistence type="predicted"/>
<evidence type="ECO:0000313" key="3">
    <source>
        <dbReference type="Proteomes" id="UP000509302"/>
    </source>
</evidence>
<keyword evidence="3" id="KW-1185">Reference proteome</keyword>
<accession>A0A7H9ATE1</accession>
<keyword evidence="1" id="KW-0812">Transmembrane</keyword>
<dbReference type="AlphaFoldDB" id="A0A7H9ATE1"/>
<evidence type="ECO:0000313" key="2">
    <source>
        <dbReference type="EMBL" id="QLG46738.1"/>
    </source>
</evidence>
<evidence type="ECO:0008006" key="4">
    <source>
        <dbReference type="Google" id="ProtNLM"/>
    </source>
</evidence>
<feature type="transmembrane region" description="Helical" evidence="1">
    <location>
        <begin position="74"/>
        <end position="96"/>
    </location>
</feature>
<gene>
    <name evidence="2" type="ORF">HYG79_15725</name>
</gene>
<feature type="transmembrane region" description="Helical" evidence="1">
    <location>
        <begin position="48"/>
        <end position="68"/>
    </location>
</feature>
<protein>
    <recommendedName>
        <fullName evidence="4">DUF1772 domain-containing protein</fullName>
    </recommendedName>
</protein>
<organism evidence="2 3">
    <name type="scientific">Costertonia aggregata</name>
    <dbReference type="NCBI Taxonomy" id="343403"/>
    <lineage>
        <taxon>Bacteria</taxon>
        <taxon>Pseudomonadati</taxon>
        <taxon>Bacteroidota</taxon>
        <taxon>Flavobacteriia</taxon>
        <taxon>Flavobacteriales</taxon>
        <taxon>Flavobacteriaceae</taxon>
        <taxon>Costertonia</taxon>
    </lineage>
</organism>
<keyword evidence="1" id="KW-1133">Transmembrane helix</keyword>
<name>A0A7H9ATE1_9FLAO</name>
<keyword evidence="1" id="KW-0472">Membrane</keyword>
<dbReference type="EMBL" id="CP058595">
    <property type="protein sequence ID" value="QLG46738.1"/>
    <property type="molecule type" value="Genomic_DNA"/>
</dbReference>